<sequence length="126" mass="14593">MNQYLLVLFVALIGIVATQKYTTKYDNIDLDQIIKSDRLMKNYIDCVLERGNCTPDGLELKKNIPDALLTDCSKCSDTQKNGSRRILKHLVQNKRAWFDELAAKYDPDNAYRKRNEQEFAKEGIVF</sequence>
<keyword evidence="1" id="KW-0732">Signal</keyword>
<evidence type="ECO:0000313" key="2">
    <source>
        <dbReference type="EMBL" id="AUF73007.1"/>
    </source>
</evidence>
<dbReference type="EMBL" id="MF975431">
    <property type="protein sequence ID" value="AUF73007.1"/>
    <property type="molecule type" value="mRNA"/>
</dbReference>
<feature type="chain" id="PRO_5014128800" evidence="1">
    <location>
        <begin position="19"/>
        <end position="126"/>
    </location>
</feature>
<dbReference type="PANTHER" id="PTHR11257:SF12">
    <property type="entry name" value="EJACULATORY BULB-SPECIFIC PROTEIN 3-RELATED"/>
    <property type="match status" value="1"/>
</dbReference>
<evidence type="ECO:0000256" key="1">
    <source>
        <dbReference type="SAM" id="SignalP"/>
    </source>
</evidence>
<proteinExistence type="evidence at transcript level"/>
<feature type="signal peptide" evidence="1">
    <location>
        <begin position="1"/>
        <end position="18"/>
    </location>
</feature>
<dbReference type="Pfam" id="PF03392">
    <property type="entry name" value="OS-D"/>
    <property type="match status" value="1"/>
</dbReference>
<dbReference type="AlphaFoldDB" id="A0A2H4ZB77"/>
<organism evidence="2">
    <name type="scientific">Anoplophora chinensis</name>
    <name type="common">Citrus longhorn beetle</name>
    <dbReference type="NCBI Taxonomy" id="217632"/>
    <lineage>
        <taxon>Eukaryota</taxon>
        <taxon>Metazoa</taxon>
        <taxon>Ecdysozoa</taxon>
        <taxon>Arthropoda</taxon>
        <taxon>Hexapoda</taxon>
        <taxon>Insecta</taxon>
        <taxon>Pterygota</taxon>
        <taxon>Neoptera</taxon>
        <taxon>Endopterygota</taxon>
        <taxon>Coleoptera</taxon>
        <taxon>Polyphaga</taxon>
        <taxon>Cucujiformia</taxon>
        <taxon>Chrysomeloidea</taxon>
        <taxon>Cerambycidae</taxon>
        <taxon>Lamiinae</taxon>
        <taxon>Lamiini</taxon>
        <taxon>Anoplophora</taxon>
    </lineage>
</organism>
<protein>
    <submittedName>
        <fullName evidence="2">Chemosensory protein</fullName>
    </submittedName>
</protein>
<accession>A0A2H4ZB77</accession>
<dbReference type="InterPro" id="IPR036682">
    <property type="entry name" value="OS_D_A10/PebIII_sf"/>
</dbReference>
<name>A0A2H4ZB77_ANOCN</name>
<dbReference type="PANTHER" id="PTHR11257">
    <property type="entry name" value="CHEMOSENSORY PROTEIN-RELATED"/>
    <property type="match status" value="1"/>
</dbReference>
<dbReference type="Gene3D" id="1.10.2080.10">
    <property type="entry name" value="Insect odorant-binding protein A10/Ejaculatory bulb-specific protein 3"/>
    <property type="match status" value="1"/>
</dbReference>
<dbReference type="InterPro" id="IPR005055">
    <property type="entry name" value="A10/PebIII"/>
</dbReference>
<reference evidence="2" key="1">
    <citation type="journal article" date="2017" name="Sci. Rep.">
        <title>Antennal transcriptome analysis and expression profiles of olfactory genes in Anoplophora chinensis.</title>
        <authorList>
            <person name="Wang J."/>
            <person name="Hu P."/>
            <person name="Gao P."/>
            <person name="Tao J."/>
            <person name="Luo Y."/>
        </authorList>
    </citation>
    <scope>NUCLEOTIDE SEQUENCE</scope>
</reference>
<dbReference type="SUPFAM" id="SSF100910">
    <property type="entry name" value="Chemosensory protein Csp2"/>
    <property type="match status" value="1"/>
</dbReference>